<dbReference type="Ensembl" id="ENSLOCT00000007541.1">
    <property type="protein sequence ID" value="ENSLOCP00000007533.1"/>
    <property type="gene ID" value="ENSLOCG00000006224.1"/>
</dbReference>
<evidence type="ECO:0000313" key="2">
    <source>
        <dbReference type="Ensembl" id="ENSLOCP00000007533.1"/>
    </source>
</evidence>
<sequence length="482" mass="52233">YYLHSEFPANARQERGVPGLSPLVYCLSGLPLSASSACLDVIRGLAGRPCCGVAISHLDSSGLSKTILRQVALHLGPRLESISLPWGSITESSFMALVPQLTALRALDLSGLDSLFMSGTFLSKEESRREVRVALGKLGELDLSNLRYLSDLTFNRLTACAPQLCRLSLAGCHIAFEFDPYRGAPAGCDSSALLSLRNLLRFLGEQAHTLRSLNLGRTGITPEALKSLVRVEGLSLEELSLPGCKDLTDSAIAAVCQYQPGLKTLDLSSCTELSDKAVLAIASSLKDIRSLYLRRTWRITDQGLSKLMELKGLQTLDLSGCSNITGIEMIKGLSSPQAQAKLVSLSLRSCTYMRVVQFPDLRRLSLSLLSEISDRSLLSVSQHCRGLTSLSLSHCPGLSDQGLAGAAPHLQRLQHLQLACCDGLSDRSLTVLARHCRRLRTLDVSMCKKITMAGVEHLQAQLPFLENVHSRFVGGADLCFTL</sequence>
<dbReference type="InterPro" id="IPR057207">
    <property type="entry name" value="FBXL15_LRR"/>
</dbReference>
<dbReference type="Pfam" id="PF13516">
    <property type="entry name" value="LRR_6"/>
    <property type="match status" value="1"/>
</dbReference>
<evidence type="ECO:0000259" key="1">
    <source>
        <dbReference type="Pfam" id="PF25372"/>
    </source>
</evidence>
<dbReference type="Proteomes" id="UP000018468">
    <property type="component" value="Linkage group LG23"/>
</dbReference>
<feature type="domain" description="F-box/LRR-repeat protein 15-like leucin rich repeat" evidence="1">
    <location>
        <begin position="138"/>
        <end position="336"/>
    </location>
</feature>
<reference evidence="2" key="3">
    <citation type="submission" date="2025-09" db="UniProtKB">
        <authorList>
            <consortium name="Ensembl"/>
        </authorList>
    </citation>
    <scope>IDENTIFICATION</scope>
</reference>
<evidence type="ECO:0000313" key="3">
    <source>
        <dbReference type="Proteomes" id="UP000018468"/>
    </source>
</evidence>
<dbReference type="GO" id="GO:0031146">
    <property type="term" value="P:SCF-dependent proteasomal ubiquitin-dependent protein catabolic process"/>
    <property type="evidence" value="ECO:0000318"/>
    <property type="project" value="GO_Central"/>
</dbReference>
<dbReference type="AlphaFoldDB" id="W5MGM4"/>
<keyword evidence="3" id="KW-1185">Reference proteome</keyword>
<dbReference type="SMART" id="SM00367">
    <property type="entry name" value="LRR_CC"/>
    <property type="match status" value="11"/>
</dbReference>
<accession>W5MGM4</accession>
<dbReference type="Pfam" id="PF25372">
    <property type="entry name" value="DUF7885"/>
    <property type="match status" value="1"/>
</dbReference>
<dbReference type="FunCoup" id="W5MGM4">
    <property type="interactions" value="6"/>
</dbReference>
<reference evidence="2" key="2">
    <citation type="submission" date="2025-08" db="UniProtKB">
        <authorList>
            <consortium name="Ensembl"/>
        </authorList>
    </citation>
    <scope>IDENTIFICATION</scope>
</reference>
<name>W5MGM4_LEPOC</name>
<dbReference type="InParanoid" id="W5MGM4"/>
<dbReference type="eggNOG" id="KOG1947">
    <property type="taxonomic scope" value="Eukaryota"/>
</dbReference>
<protein>
    <submittedName>
        <fullName evidence="2">F-box and leucine rich repeat protein</fullName>
    </submittedName>
</protein>
<dbReference type="SUPFAM" id="SSF52058">
    <property type="entry name" value="L domain-like"/>
    <property type="match status" value="1"/>
</dbReference>
<organism evidence="2 3">
    <name type="scientific">Lepisosteus oculatus</name>
    <name type="common">Spotted gar</name>
    <dbReference type="NCBI Taxonomy" id="7918"/>
    <lineage>
        <taxon>Eukaryota</taxon>
        <taxon>Metazoa</taxon>
        <taxon>Chordata</taxon>
        <taxon>Craniata</taxon>
        <taxon>Vertebrata</taxon>
        <taxon>Euteleostomi</taxon>
        <taxon>Actinopterygii</taxon>
        <taxon>Neopterygii</taxon>
        <taxon>Holostei</taxon>
        <taxon>Semionotiformes</taxon>
        <taxon>Lepisosteidae</taxon>
        <taxon>Lepisosteus</taxon>
    </lineage>
</organism>
<dbReference type="InterPro" id="IPR001611">
    <property type="entry name" value="Leu-rich_rpt"/>
</dbReference>
<dbReference type="PANTHER" id="PTHR13318">
    <property type="entry name" value="PARTNER OF PAIRED, ISOFORM B-RELATED"/>
    <property type="match status" value="1"/>
</dbReference>
<dbReference type="GeneTree" id="ENSGT00940000160637"/>
<dbReference type="EMBL" id="AHAT01020939">
    <property type="status" value="NOT_ANNOTATED_CDS"/>
    <property type="molecule type" value="Genomic_DNA"/>
</dbReference>
<dbReference type="SUPFAM" id="SSF52047">
    <property type="entry name" value="RNI-like"/>
    <property type="match status" value="1"/>
</dbReference>
<dbReference type="InterPro" id="IPR032675">
    <property type="entry name" value="LRR_dom_sf"/>
</dbReference>
<dbReference type="InterPro" id="IPR006553">
    <property type="entry name" value="Leu-rich_rpt_Cys-con_subtyp"/>
</dbReference>
<dbReference type="FunFam" id="3.80.10.10:FF:002636">
    <property type="entry name" value="Uncharacterized protein"/>
    <property type="match status" value="1"/>
</dbReference>
<dbReference type="STRING" id="7918.ENSLOCP00000007533"/>
<dbReference type="GO" id="GO:0019005">
    <property type="term" value="C:SCF ubiquitin ligase complex"/>
    <property type="evidence" value="ECO:0000318"/>
    <property type="project" value="GO_Central"/>
</dbReference>
<proteinExistence type="predicted"/>
<reference evidence="3" key="1">
    <citation type="submission" date="2011-12" db="EMBL/GenBank/DDBJ databases">
        <title>The Draft Genome of Lepisosteus oculatus.</title>
        <authorList>
            <consortium name="The Broad Institute Genome Assembly &amp; Analysis Group"/>
            <consortium name="Computational R&amp;D Group"/>
            <consortium name="and Sequencing Platform"/>
            <person name="Di Palma F."/>
            <person name="Alfoldi J."/>
            <person name="Johnson J."/>
            <person name="Berlin A."/>
            <person name="Gnerre S."/>
            <person name="Jaffe D."/>
            <person name="MacCallum I."/>
            <person name="Young S."/>
            <person name="Walker B.J."/>
            <person name="Lander E.S."/>
            <person name="Lindblad-Toh K."/>
        </authorList>
    </citation>
    <scope>NUCLEOTIDE SEQUENCE [LARGE SCALE GENOMIC DNA]</scope>
</reference>
<dbReference type="Bgee" id="ENSLOCG00000006224">
    <property type="expression patterns" value="Expressed in testis and 13 other cell types or tissues"/>
</dbReference>
<dbReference type="Gene3D" id="3.80.10.10">
    <property type="entry name" value="Ribonuclease Inhibitor"/>
    <property type="match status" value="5"/>
</dbReference>